<keyword evidence="2" id="KW-0328">Glycosyltransferase</keyword>
<evidence type="ECO:0000256" key="1">
    <source>
        <dbReference type="ARBA" id="ARBA00004167"/>
    </source>
</evidence>
<dbReference type="GO" id="GO:0016757">
    <property type="term" value="F:glycosyltransferase activity"/>
    <property type="evidence" value="ECO:0007669"/>
    <property type="project" value="UniProtKB-KW"/>
</dbReference>
<dbReference type="InterPro" id="IPR049625">
    <property type="entry name" value="Glyco_transf_61_cat"/>
</dbReference>
<feature type="compositionally biased region" description="Low complexity" evidence="8">
    <location>
        <begin position="28"/>
        <end position="43"/>
    </location>
</feature>
<sequence length="524" mass="56504">MWWTLPFLVFFVLLALFLFLIFQRTTSTTSGGIGSSPATSSAPFEASVERPVEEEVEGKKNEEPTKAPPAAVTTPAAAEVASPSPAQMKAETQKKKNQTTTKTSVTRRKEQVATGQVLVVGGVDDLVATYAANEKDDRQRAASEAADPVESASLSGAALVARHLVAADGEATAERRGDGNVLAAYRHCHGSDGEREPVGVYYCNEKVDPEHWVKCVVNAWSLHHLLGASIPPIKTLAAPVEPSPWGMAMFEAMFPGITFVAPPSAGKCAVADLNSLQLWRTEEPATPTFHSVDAALAFKELFYERVTLLVQKQATILNEFDLAYLLAEVTHMPIAIVDLDKLPVLDQVRLMSNTGILVGMHGAGFVNALFLPRGAVTVEMFAGRYYSSVYGRRTGVTHMPIAIVDLDKLPVLDQVRLMSNTGILVGMHGAGFVNALFLPRGAVTVEMFAGRYYSSVYGRYAAPGGVSAYSYHEPGVSSVTSSPQDQAAELAVSLESFRVVMQKAVQAWRDNNQLYYHQVGTPAA</sequence>
<evidence type="ECO:0000256" key="8">
    <source>
        <dbReference type="SAM" id="MobiDB-lite"/>
    </source>
</evidence>
<dbReference type="Pfam" id="PF04577">
    <property type="entry name" value="Glyco_transf_61"/>
    <property type="match status" value="2"/>
</dbReference>
<dbReference type="RefSeq" id="XP_004354810.1">
    <property type="nucleotide sequence ID" value="XM_004354758.1"/>
</dbReference>
<keyword evidence="3" id="KW-0808">Transferase</keyword>
<evidence type="ECO:0000256" key="7">
    <source>
        <dbReference type="ARBA" id="ARBA00023180"/>
    </source>
</evidence>
<organism evidence="11 12">
    <name type="scientific">Acanthamoeba castellanii (strain ATCC 30010 / Neff)</name>
    <dbReference type="NCBI Taxonomy" id="1257118"/>
    <lineage>
        <taxon>Eukaryota</taxon>
        <taxon>Amoebozoa</taxon>
        <taxon>Discosea</taxon>
        <taxon>Longamoebia</taxon>
        <taxon>Centramoebida</taxon>
        <taxon>Acanthamoebidae</taxon>
        <taxon>Acanthamoeba</taxon>
    </lineage>
</organism>
<evidence type="ECO:0000256" key="5">
    <source>
        <dbReference type="ARBA" id="ARBA00022989"/>
    </source>
</evidence>
<evidence type="ECO:0000259" key="10">
    <source>
        <dbReference type="Pfam" id="PF04577"/>
    </source>
</evidence>
<evidence type="ECO:0000256" key="4">
    <source>
        <dbReference type="ARBA" id="ARBA00022692"/>
    </source>
</evidence>
<feature type="chain" id="PRO_5003990450" description="Glycosyltransferase 61 catalytic domain-containing protein" evidence="9">
    <location>
        <begin position="28"/>
        <end position="524"/>
    </location>
</feature>
<feature type="compositionally biased region" description="Low complexity" evidence="8">
    <location>
        <begin position="68"/>
        <end position="90"/>
    </location>
</feature>
<keyword evidence="4" id="KW-0812">Transmembrane</keyword>
<comment type="subcellular location">
    <subcellularLocation>
        <location evidence="1">Membrane</location>
        <topology evidence="1">Single-pass membrane protein</topology>
    </subcellularLocation>
</comment>
<feature type="domain" description="Glycosyltransferase 61 catalytic" evidence="10">
    <location>
        <begin position="299"/>
        <end position="377"/>
    </location>
</feature>
<protein>
    <recommendedName>
        <fullName evidence="10">Glycosyltransferase 61 catalytic domain-containing protein</fullName>
    </recommendedName>
</protein>
<dbReference type="OrthoDB" id="529273at2759"/>
<keyword evidence="9" id="KW-0732">Signal</keyword>
<dbReference type="VEuPathDB" id="AmoebaDB:ACA1_039340"/>
<reference evidence="11 12" key="1">
    <citation type="journal article" date="2013" name="Genome Biol.">
        <title>Genome of Acanthamoeba castellanii highlights extensive lateral gene transfer and early evolution of tyrosine kinase signaling.</title>
        <authorList>
            <person name="Clarke M."/>
            <person name="Lohan A.J."/>
            <person name="Liu B."/>
            <person name="Lagkouvardos I."/>
            <person name="Roy S."/>
            <person name="Zafar N."/>
            <person name="Bertelli C."/>
            <person name="Schilde C."/>
            <person name="Kianianmomeni A."/>
            <person name="Burglin T.R."/>
            <person name="Frech C."/>
            <person name="Turcotte B."/>
            <person name="Kopec K.O."/>
            <person name="Synnott J.M."/>
            <person name="Choo C."/>
            <person name="Paponov I."/>
            <person name="Finkler A."/>
            <person name="Soon Heng Tan C."/>
            <person name="Hutchins A.P."/>
            <person name="Weinmeier T."/>
            <person name="Rattei T."/>
            <person name="Chu J.S."/>
            <person name="Gimenez G."/>
            <person name="Irimia M."/>
            <person name="Rigden D.J."/>
            <person name="Fitzpatrick D.A."/>
            <person name="Lorenzo-Morales J."/>
            <person name="Bateman A."/>
            <person name="Chiu C.H."/>
            <person name="Tang P."/>
            <person name="Hegemann P."/>
            <person name="Fromm H."/>
            <person name="Raoult D."/>
            <person name="Greub G."/>
            <person name="Miranda-Saavedra D."/>
            <person name="Chen N."/>
            <person name="Nash P."/>
            <person name="Ginger M.L."/>
            <person name="Horn M."/>
            <person name="Schaap P."/>
            <person name="Caler L."/>
            <person name="Loftus B."/>
        </authorList>
    </citation>
    <scope>NUCLEOTIDE SEQUENCE [LARGE SCALE GENOMIC DNA]</scope>
    <source>
        <strain evidence="11 12">Neff</strain>
    </source>
</reference>
<feature type="domain" description="Glycosyltransferase 61 catalytic" evidence="10">
    <location>
        <begin position="399"/>
        <end position="444"/>
    </location>
</feature>
<dbReference type="Proteomes" id="UP000011083">
    <property type="component" value="Unassembled WGS sequence"/>
</dbReference>
<gene>
    <name evidence="11" type="ORF">ACA1_039340</name>
</gene>
<feature type="signal peptide" evidence="9">
    <location>
        <begin position="1"/>
        <end position="27"/>
    </location>
</feature>
<keyword evidence="6" id="KW-0472">Membrane</keyword>
<dbReference type="KEGG" id="acan:ACA1_039340"/>
<dbReference type="AlphaFoldDB" id="L8HGQ7"/>
<evidence type="ECO:0000256" key="2">
    <source>
        <dbReference type="ARBA" id="ARBA00022676"/>
    </source>
</evidence>
<feature type="region of interest" description="Disordered" evidence="8">
    <location>
        <begin position="28"/>
        <end position="109"/>
    </location>
</feature>
<dbReference type="GeneID" id="14925443"/>
<evidence type="ECO:0000313" key="11">
    <source>
        <dbReference type="EMBL" id="ELR24422.1"/>
    </source>
</evidence>
<name>L8HGQ7_ACACF</name>
<evidence type="ECO:0000256" key="9">
    <source>
        <dbReference type="SAM" id="SignalP"/>
    </source>
</evidence>
<feature type="compositionally biased region" description="Basic and acidic residues" evidence="8">
    <location>
        <begin position="47"/>
        <end position="65"/>
    </location>
</feature>
<accession>L8HGQ7</accession>
<evidence type="ECO:0000256" key="3">
    <source>
        <dbReference type="ARBA" id="ARBA00022679"/>
    </source>
</evidence>
<dbReference type="GO" id="GO:0016020">
    <property type="term" value="C:membrane"/>
    <property type="evidence" value="ECO:0007669"/>
    <property type="project" value="UniProtKB-SubCell"/>
</dbReference>
<evidence type="ECO:0000313" key="12">
    <source>
        <dbReference type="Proteomes" id="UP000011083"/>
    </source>
</evidence>
<keyword evidence="5" id="KW-1133">Transmembrane helix</keyword>
<dbReference type="InterPro" id="IPR007657">
    <property type="entry name" value="Glycosyltransferase_61"/>
</dbReference>
<dbReference type="EMBL" id="KB007822">
    <property type="protein sequence ID" value="ELR24422.1"/>
    <property type="molecule type" value="Genomic_DNA"/>
</dbReference>
<keyword evidence="7" id="KW-0325">Glycoprotein</keyword>
<proteinExistence type="predicted"/>
<dbReference type="PANTHER" id="PTHR20961">
    <property type="entry name" value="GLYCOSYLTRANSFERASE"/>
    <property type="match status" value="1"/>
</dbReference>
<keyword evidence="12" id="KW-1185">Reference proteome</keyword>
<dbReference type="PANTHER" id="PTHR20961:SF38">
    <property type="entry name" value="PROTEIN O-LINKED-MANNOSE BETA-1,4-N-ACETYLGLUCOSAMINYLTRANSFERASE 2"/>
    <property type="match status" value="1"/>
</dbReference>
<evidence type="ECO:0000256" key="6">
    <source>
        <dbReference type="ARBA" id="ARBA00023136"/>
    </source>
</evidence>